<evidence type="ECO:0000256" key="4">
    <source>
        <dbReference type="ARBA" id="ARBA00022840"/>
    </source>
</evidence>
<keyword evidence="4" id="KW-0067">ATP-binding</keyword>
<protein>
    <submittedName>
        <fullName evidence="8">Serine/threonine-protein kinase AfsK</fullName>
        <ecNumber evidence="8">2.7.11.1</ecNumber>
    </submittedName>
</protein>
<keyword evidence="2" id="KW-0547">Nucleotide-binding</keyword>
<keyword evidence="3 8" id="KW-0418">Kinase</keyword>
<feature type="region of interest" description="Disordered" evidence="5">
    <location>
        <begin position="323"/>
        <end position="368"/>
    </location>
</feature>
<keyword evidence="9" id="KW-1185">Reference proteome</keyword>
<dbReference type="PATRIC" id="fig|1300347.3.peg.2264"/>
<dbReference type="SUPFAM" id="SSF56112">
    <property type="entry name" value="Protein kinase-like (PK-like)"/>
    <property type="match status" value="1"/>
</dbReference>
<evidence type="ECO:0000313" key="8">
    <source>
        <dbReference type="EMBL" id="ANH38693.1"/>
    </source>
</evidence>
<dbReference type="GO" id="GO:0004674">
    <property type="term" value="F:protein serine/threonine kinase activity"/>
    <property type="evidence" value="ECO:0007669"/>
    <property type="project" value="UniProtKB-EC"/>
</dbReference>
<dbReference type="STRING" id="1300347.I601_2269"/>
<dbReference type="PROSITE" id="PS00108">
    <property type="entry name" value="PROTEIN_KINASE_ST"/>
    <property type="match status" value="1"/>
</dbReference>
<accession>A0A1A9GM66</accession>
<gene>
    <name evidence="8" type="primary">afsK_1</name>
    <name evidence="8" type="ORF">I601_2269</name>
</gene>
<dbReference type="PANTHER" id="PTHR43289:SF34">
    <property type="entry name" value="SERINE_THREONINE-PROTEIN KINASE YBDM-RELATED"/>
    <property type="match status" value="1"/>
</dbReference>
<dbReference type="Proteomes" id="UP000077868">
    <property type="component" value="Chromosome"/>
</dbReference>
<evidence type="ECO:0000256" key="1">
    <source>
        <dbReference type="ARBA" id="ARBA00022679"/>
    </source>
</evidence>
<dbReference type="InterPro" id="IPR011009">
    <property type="entry name" value="Kinase-like_dom_sf"/>
</dbReference>
<dbReference type="Gene3D" id="3.30.200.20">
    <property type="entry name" value="Phosphorylase Kinase, domain 1"/>
    <property type="match status" value="1"/>
</dbReference>
<feature type="transmembrane region" description="Helical" evidence="6">
    <location>
        <begin position="293"/>
        <end position="316"/>
    </location>
</feature>
<dbReference type="SMART" id="SM00220">
    <property type="entry name" value="S_TKc"/>
    <property type="match status" value="1"/>
</dbReference>
<keyword evidence="1 8" id="KW-0808">Transferase</keyword>
<evidence type="ECO:0000256" key="5">
    <source>
        <dbReference type="SAM" id="MobiDB-lite"/>
    </source>
</evidence>
<dbReference type="GO" id="GO:0005524">
    <property type="term" value="F:ATP binding"/>
    <property type="evidence" value="ECO:0007669"/>
    <property type="project" value="UniProtKB-KW"/>
</dbReference>
<sequence>MGVVYAAETLSGDRVVIKTVLSEHADNADFRRRFRREVVAASAVESPFLAKILASDVDDRRQWLAMEHVPGPTLDELVRQHGPMTPAQQVDLAIGLAAGLNELHAAGLIHRDLKPSNVICTDGGPRIVDFGIAVLSGLPTFTATGVLSPGTPGWMAPEQSDPSVRPSQAVDLYAWGCLCFFAAVGTSPRQLEAEPSTERATWSREMTTPAMPDSMPVVLRGAVQRALCAEPSARGSAAQYLAMMRPLVTALNEEETQAMPVAAAVGASSTMLSTKVDPAPDPPREQRRQRGTFLVYVTAAIAVLALAGALIATVSIRKDEVGSASVSRDFGSGSTASPTNEPLSRTKAPQRPATSGTAESPKPPAARAGYLPIGRTVRLEYFDVAVRAQRTTRTTWSVDVKVCYARPHDSANPDGTTRVSTDPWAMDYLSTRRQTERTSISELTVLRGPAPLYTEARLSLGDCRSGWITVGRPRGSRGLLGMHYAPADFPSSAATWRWAM</sequence>
<evidence type="ECO:0000313" key="9">
    <source>
        <dbReference type="Proteomes" id="UP000077868"/>
    </source>
</evidence>
<evidence type="ECO:0000256" key="3">
    <source>
        <dbReference type="ARBA" id="ARBA00022777"/>
    </source>
</evidence>
<dbReference type="Gene3D" id="1.10.510.10">
    <property type="entry name" value="Transferase(Phosphotransferase) domain 1"/>
    <property type="match status" value="1"/>
</dbReference>
<keyword evidence="6" id="KW-1133">Transmembrane helix</keyword>
<dbReference type="CDD" id="cd14014">
    <property type="entry name" value="STKc_PknB_like"/>
    <property type="match status" value="1"/>
</dbReference>
<evidence type="ECO:0000256" key="2">
    <source>
        <dbReference type="ARBA" id="ARBA00022741"/>
    </source>
</evidence>
<proteinExistence type="predicted"/>
<dbReference type="AlphaFoldDB" id="A0A1A9GM66"/>
<dbReference type="PROSITE" id="PS50011">
    <property type="entry name" value="PROTEIN_KINASE_DOM"/>
    <property type="match status" value="1"/>
</dbReference>
<dbReference type="KEGG" id="ndk:I601_2269"/>
<keyword evidence="6" id="KW-0472">Membrane</keyword>
<dbReference type="EC" id="2.7.11.1" evidence="8"/>
<dbReference type="EMBL" id="CP015079">
    <property type="protein sequence ID" value="ANH38693.1"/>
    <property type="molecule type" value="Genomic_DNA"/>
</dbReference>
<evidence type="ECO:0000259" key="7">
    <source>
        <dbReference type="PROSITE" id="PS50011"/>
    </source>
</evidence>
<name>A0A1A9GM66_9ACTN</name>
<feature type="domain" description="Protein kinase" evidence="7">
    <location>
        <begin position="1"/>
        <end position="248"/>
    </location>
</feature>
<organism evidence="8 9">
    <name type="scientific">Nocardioides dokdonensis FR1436</name>
    <dbReference type="NCBI Taxonomy" id="1300347"/>
    <lineage>
        <taxon>Bacteria</taxon>
        <taxon>Bacillati</taxon>
        <taxon>Actinomycetota</taxon>
        <taxon>Actinomycetes</taxon>
        <taxon>Propionibacteriales</taxon>
        <taxon>Nocardioidaceae</taxon>
        <taxon>Nocardioides</taxon>
    </lineage>
</organism>
<dbReference type="InterPro" id="IPR000719">
    <property type="entry name" value="Prot_kinase_dom"/>
</dbReference>
<keyword evidence="6" id="KW-0812">Transmembrane</keyword>
<reference evidence="8 9" key="1">
    <citation type="submission" date="2016-03" db="EMBL/GenBank/DDBJ databases">
        <title>Complete genome sequence of a soil Actinobacterium, Nocardioides dokdonensis FR1436.</title>
        <authorList>
            <person name="Kwon S.-K."/>
            <person name="Kim K."/>
            <person name="Kim J.F."/>
        </authorList>
    </citation>
    <scope>NUCLEOTIDE SEQUENCE [LARGE SCALE GENOMIC DNA]</scope>
    <source>
        <strain evidence="8 9">FR1436</strain>
    </source>
</reference>
<dbReference type="Pfam" id="PF00069">
    <property type="entry name" value="Pkinase"/>
    <property type="match status" value="1"/>
</dbReference>
<evidence type="ECO:0000256" key="6">
    <source>
        <dbReference type="SAM" id="Phobius"/>
    </source>
</evidence>
<dbReference type="InterPro" id="IPR008271">
    <property type="entry name" value="Ser/Thr_kinase_AS"/>
</dbReference>
<feature type="compositionally biased region" description="Polar residues" evidence="5">
    <location>
        <begin position="332"/>
        <end position="343"/>
    </location>
</feature>
<dbReference type="PANTHER" id="PTHR43289">
    <property type="entry name" value="MITOGEN-ACTIVATED PROTEIN KINASE KINASE KINASE 20-RELATED"/>
    <property type="match status" value="1"/>
</dbReference>